<dbReference type="VEuPathDB" id="AmoebaDB:ACA1_259500"/>
<organism evidence="4 5">
    <name type="scientific">Acanthamoeba castellanii (strain ATCC 30010 / Neff)</name>
    <dbReference type="NCBI Taxonomy" id="1257118"/>
    <lineage>
        <taxon>Eukaryota</taxon>
        <taxon>Amoebozoa</taxon>
        <taxon>Discosea</taxon>
        <taxon>Longamoebia</taxon>
        <taxon>Centramoebida</taxon>
        <taxon>Acanthamoebidae</taxon>
        <taxon>Acanthamoeba</taxon>
    </lineage>
</organism>
<dbReference type="GeneID" id="14912164"/>
<dbReference type="InterPro" id="IPR008637">
    <property type="entry name" value="HR_lesion"/>
</dbReference>
<dbReference type="Pfam" id="PF05514">
    <property type="entry name" value="HR_lesion"/>
    <property type="match status" value="1"/>
</dbReference>
<evidence type="ECO:0000256" key="3">
    <source>
        <dbReference type="SAM" id="SignalP"/>
    </source>
</evidence>
<keyword evidence="2" id="KW-0472">Membrane</keyword>
<keyword evidence="2" id="KW-1133">Transmembrane helix</keyword>
<keyword evidence="3" id="KW-0732">Signal</keyword>
<dbReference type="KEGG" id="acan:ACA1_259500"/>
<feature type="signal peptide" evidence="3">
    <location>
        <begin position="1"/>
        <end position="27"/>
    </location>
</feature>
<feature type="compositionally biased region" description="Basic residues" evidence="1">
    <location>
        <begin position="148"/>
        <end position="157"/>
    </location>
</feature>
<feature type="region of interest" description="Disordered" evidence="1">
    <location>
        <begin position="137"/>
        <end position="157"/>
    </location>
</feature>
<name>L8GHI1_ACACF</name>
<sequence length="157" mass="16850">MSQVLRAIGTLLLVAVFLPSLIHHAASAEAMIPQTEAALSRLLGHTVGREMAEVIYWASSALLLGGPLLVLGVFLPVLRKLGALLLFVFLAGVTPTMHDFWAKTEQGEQQAHMVHFLKNLSLMGALLLILAEPAATPARTGGSASRTTARKQQKKLH</sequence>
<evidence type="ECO:0000313" key="5">
    <source>
        <dbReference type="Proteomes" id="UP000011083"/>
    </source>
</evidence>
<evidence type="ECO:0000256" key="1">
    <source>
        <dbReference type="SAM" id="MobiDB-lite"/>
    </source>
</evidence>
<feature type="transmembrane region" description="Helical" evidence="2">
    <location>
        <begin position="81"/>
        <end position="101"/>
    </location>
</feature>
<feature type="transmembrane region" description="Helical" evidence="2">
    <location>
        <begin position="113"/>
        <end position="131"/>
    </location>
</feature>
<evidence type="ECO:0000256" key="2">
    <source>
        <dbReference type="SAM" id="Phobius"/>
    </source>
</evidence>
<dbReference type="Proteomes" id="UP000011083">
    <property type="component" value="Unassembled WGS sequence"/>
</dbReference>
<feature type="transmembrane region" description="Helical" evidence="2">
    <location>
        <begin position="54"/>
        <end position="74"/>
    </location>
</feature>
<protein>
    <recommendedName>
        <fullName evidence="6">DoxX subfamily protein</fullName>
    </recommendedName>
</protein>
<dbReference type="AlphaFoldDB" id="L8GHI1"/>
<keyword evidence="2" id="KW-0812">Transmembrane</keyword>
<reference evidence="4 5" key="1">
    <citation type="journal article" date="2013" name="Genome Biol.">
        <title>Genome of Acanthamoeba castellanii highlights extensive lateral gene transfer and early evolution of tyrosine kinase signaling.</title>
        <authorList>
            <person name="Clarke M."/>
            <person name="Lohan A.J."/>
            <person name="Liu B."/>
            <person name="Lagkouvardos I."/>
            <person name="Roy S."/>
            <person name="Zafar N."/>
            <person name="Bertelli C."/>
            <person name="Schilde C."/>
            <person name="Kianianmomeni A."/>
            <person name="Burglin T.R."/>
            <person name="Frech C."/>
            <person name="Turcotte B."/>
            <person name="Kopec K.O."/>
            <person name="Synnott J.M."/>
            <person name="Choo C."/>
            <person name="Paponov I."/>
            <person name="Finkler A."/>
            <person name="Soon Heng Tan C."/>
            <person name="Hutchins A.P."/>
            <person name="Weinmeier T."/>
            <person name="Rattei T."/>
            <person name="Chu J.S."/>
            <person name="Gimenez G."/>
            <person name="Irimia M."/>
            <person name="Rigden D.J."/>
            <person name="Fitzpatrick D.A."/>
            <person name="Lorenzo-Morales J."/>
            <person name="Bateman A."/>
            <person name="Chiu C.H."/>
            <person name="Tang P."/>
            <person name="Hegemann P."/>
            <person name="Fromm H."/>
            <person name="Raoult D."/>
            <person name="Greub G."/>
            <person name="Miranda-Saavedra D."/>
            <person name="Chen N."/>
            <person name="Nash P."/>
            <person name="Ginger M.L."/>
            <person name="Horn M."/>
            <person name="Schaap P."/>
            <person name="Caler L."/>
            <person name="Loftus B."/>
        </authorList>
    </citation>
    <scope>NUCLEOTIDE SEQUENCE [LARGE SCALE GENOMIC DNA]</scope>
    <source>
        <strain evidence="4 5">Neff</strain>
    </source>
</reference>
<proteinExistence type="predicted"/>
<gene>
    <name evidence="4" type="ORF">ACA1_259500</name>
</gene>
<keyword evidence="5" id="KW-1185">Reference proteome</keyword>
<evidence type="ECO:0008006" key="6">
    <source>
        <dbReference type="Google" id="ProtNLM"/>
    </source>
</evidence>
<feature type="chain" id="PRO_5003990329" description="DoxX subfamily protein" evidence="3">
    <location>
        <begin position="28"/>
        <end position="157"/>
    </location>
</feature>
<dbReference type="EMBL" id="KB008148">
    <property type="protein sequence ID" value="ELR11626.1"/>
    <property type="molecule type" value="Genomic_DNA"/>
</dbReference>
<evidence type="ECO:0000313" key="4">
    <source>
        <dbReference type="EMBL" id="ELR11626.1"/>
    </source>
</evidence>
<dbReference type="RefSeq" id="XP_004333639.1">
    <property type="nucleotide sequence ID" value="XM_004333591.1"/>
</dbReference>
<accession>L8GHI1</accession>